<dbReference type="PROSITE" id="PS51257">
    <property type="entry name" value="PROKAR_LIPOPROTEIN"/>
    <property type="match status" value="1"/>
</dbReference>
<dbReference type="RefSeq" id="WP_369182916.1">
    <property type="nucleotide sequence ID" value="NZ_CP163445.1"/>
</dbReference>
<reference evidence="3" key="1">
    <citation type="submission" date="2024-07" db="EMBL/GenBank/DDBJ databases">
        <authorList>
            <person name="Yu S.T."/>
        </authorList>
    </citation>
    <scope>NUCLEOTIDE SEQUENCE</scope>
    <source>
        <strain evidence="3">Y1</strain>
    </source>
</reference>
<feature type="region of interest" description="Disordered" evidence="1">
    <location>
        <begin position="31"/>
        <end position="51"/>
    </location>
</feature>
<evidence type="ECO:0000313" key="3">
    <source>
        <dbReference type="EMBL" id="XDQ78505.1"/>
    </source>
</evidence>
<gene>
    <name evidence="3" type="ORF">AB2U05_08510</name>
</gene>
<dbReference type="AlphaFoldDB" id="A0AB39TH52"/>
<evidence type="ECO:0008006" key="4">
    <source>
        <dbReference type="Google" id="ProtNLM"/>
    </source>
</evidence>
<feature type="chain" id="PRO_5044294808" description="Lipoprotein" evidence="2">
    <location>
        <begin position="26"/>
        <end position="164"/>
    </location>
</feature>
<feature type="signal peptide" evidence="2">
    <location>
        <begin position="1"/>
        <end position="25"/>
    </location>
</feature>
<evidence type="ECO:0000256" key="1">
    <source>
        <dbReference type="SAM" id="MobiDB-lite"/>
    </source>
</evidence>
<accession>A0AB39TH52</accession>
<evidence type="ECO:0000256" key="2">
    <source>
        <dbReference type="SAM" id="SignalP"/>
    </source>
</evidence>
<keyword evidence="2" id="KW-0732">Signal</keyword>
<protein>
    <recommendedName>
        <fullName evidence="4">Lipoprotein</fullName>
    </recommendedName>
</protein>
<name>A0AB39TH52_9ACTN</name>
<organism evidence="3">
    <name type="scientific">Streptomyces sp. Y1</name>
    <dbReference type="NCBI Taxonomy" id="3238634"/>
    <lineage>
        <taxon>Bacteria</taxon>
        <taxon>Bacillati</taxon>
        <taxon>Actinomycetota</taxon>
        <taxon>Actinomycetes</taxon>
        <taxon>Kitasatosporales</taxon>
        <taxon>Streptomycetaceae</taxon>
        <taxon>Streptomyces</taxon>
    </lineage>
</organism>
<dbReference type="EMBL" id="CP163445">
    <property type="protein sequence ID" value="XDQ78505.1"/>
    <property type="molecule type" value="Genomic_DNA"/>
</dbReference>
<proteinExistence type="predicted"/>
<sequence>MRRAAATCLLVTAAALAGCARSTPAATPAAAPSAAASTPAPSAAAPFAASTGPSASANPVQAWALQSSQFGTVSAAVLPMTTAIMSTHGDPAAVGKACATLATKVDGVRPEAGAPTEWGQVLADLQKTTKNCDAVAAGDSGAYDRMQGDFDTAITHLKTLTDQI</sequence>